<dbReference type="Proteomes" id="UP001203972">
    <property type="component" value="Unassembled WGS sequence"/>
</dbReference>
<dbReference type="InterPro" id="IPR033756">
    <property type="entry name" value="YlxH/NBP35"/>
</dbReference>
<dbReference type="Gene3D" id="3.40.50.300">
    <property type="entry name" value="P-loop containing nucleotide triphosphate hydrolases"/>
    <property type="match status" value="1"/>
</dbReference>
<reference evidence="14 16" key="3">
    <citation type="submission" date="2020-02" db="EMBL/GenBank/DDBJ databases">
        <authorList>
            <person name="Kociolek L.K."/>
            <person name="Ozer E.A."/>
        </authorList>
    </citation>
    <scope>NUCLEOTIDE SEQUENCE [LARGE SCALE GENOMIC DNA]</scope>
    <source>
        <strain evidence="14 16">ATCC 14501</strain>
    </source>
</reference>
<dbReference type="AlphaFoldDB" id="A0A099I742"/>
<evidence type="ECO:0000256" key="4">
    <source>
        <dbReference type="ARBA" id="ARBA00022741"/>
    </source>
</evidence>
<proteinExistence type="inferred from homology"/>
<reference evidence="11 15" key="1">
    <citation type="submission" date="2014-08" db="EMBL/GenBank/DDBJ databases">
        <title>Clostridium innocuum, an unnegligible vancomycin-resistant pathogen causing extra-intestinal infections.</title>
        <authorList>
            <person name="Feng Y."/>
            <person name="Chiu C.-H."/>
        </authorList>
    </citation>
    <scope>NUCLEOTIDE SEQUENCE [LARGE SCALE GENOMIC DNA]</scope>
    <source>
        <strain evidence="11 15">AN88</strain>
    </source>
</reference>
<evidence type="ECO:0000256" key="1">
    <source>
        <dbReference type="ARBA" id="ARBA00010257"/>
    </source>
</evidence>
<gene>
    <name evidence="12" type="primary">minD</name>
    <name evidence="11" type="ORF">CIAN88_09275</name>
    <name evidence="14" type="ORF">G4D54_11595</name>
    <name evidence="13" type="ORF">GT664_12885</name>
    <name evidence="12" type="ORF">MKC95_00060</name>
</gene>
<protein>
    <recommendedName>
        <fullName evidence="2">Septum site-determining protein MinD</fullName>
    </recommendedName>
    <alternativeName>
        <fullName evidence="9">Cell division inhibitor MinD</fullName>
    </alternativeName>
</protein>
<dbReference type="EMBL" id="JQIF01000040">
    <property type="protein sequence ID" value="KGJ53356.1"/>
    <property type="molecule type" value="Genomic_DNA"/>
</dbReference>
<dbReference type="InterPro" id="IPR050625">
    <property type="entry name" value="ParA/MinD_ATPase"/>
</dbReference>
<keyword evidence="5 10" id="KW-0067">ATP-binding</keyword>
<dbReference type="PIRSF" id="PIRSF003092">
    <property type="entry name" value="MinD"/>
    <property type="match status" value="1"/>
</dbReference>
<dbReference type="PANTHER" id="PTHR43384:SF6">
    <property type="entry name" value="SEPTUM SITE-DETERMINING PROTEIN MIND HOMOLOG, CHLOROPLASTIC"/>
    <property type="match status" value="1"/>
</dbReference>
<feature type="binding site" evidence="10">
    <location>
        <begin position="11"/>
        <end position="18"/>
    </location>
    <ligand>
        <name>ATP</name>
        <dbReference type="ChEBI" id="CHEBI:30616"/>
    </ligand>
</feature>
<dbReference type="GO" id="GO:0000917">
    <property type="term" value="P:division septum assembly"/>
    <property type="evidence" value="ECO:0007669"/>
    <property type="project" value="UniProtKB-KW"/>
</dbReference>
<comment type="similarity">
    <text evidence="1">Belongs to the ParA family. MinD subfamily.</text>
</comment>
<dbReference type="EMBL" id="JAKTMA010000001">
    <property type="protein sequence ID" value="MCR0231163.1"/>
    <property type="molecule type" value="Genomic_DNA"/>
</dbReference>
<evidence type="ECO:0000256" key="3">
    <source>
        <dbReference type="ARBA" id="ARBA00022618"/>
    </source>
</evidence>
<sequence>MGEAIAITSGKGGVGKSSVCINMGMVLAQKGYRVCLIDVDLGLKNLDVMLGLENRVIYDLKDVMEGRCTLANAMIRDKRQDNLYLLPACKTIHIQYFHGEDLKIVVEELKNQFDYILLDTPAGIESGFIHSIACVSRAIVVTTLDVTALQDADRIIGILMKEGMEHISFIVNRMNVHHMDRGISVSLEEAKQWLSIDFLGYVFDDENMMRSNNHGKPIVLQRETQTYSCFDSIVRRMLGQRCPLPKYRERKFLQKLFG</sequence>
<dbReference type="PANTHER" id="PTHR43384">
    <property type="entry name" value="SEPTUM SITE-DETERMINING PROTEIN MIND HOMOLOG, CHLOROPLASTIC-RELATED"/>
    <property type="match status" value="1"/>
</dbReference>
<dbReference type="GO" id="GO:0016887">
    <property type="term" value="F:ATP hydrolysis activity"/>
    <property type="evidence" value="ECO:0007669"/>
    <property type="project" value="InterPro"/>
</dbReference>
<evidence type="ECO:0000256" key="6">
    <source>
        <dbReference type="ARBA" id="ARBA00023210"/>
    </source>
</evidence>
<dbReference type="GO" id="GO:0051782">
    <property type="term" value="P:negative regulation of cell division"/>
    <property type="evidence" value="ECO:0007669"/>
    <property type="project" value="TreeGrafter"/>
</dbReference>
<evidence type="ECO:0000313" key="15">
    <source>
        <dbReference type="Proteomes" id="UP000030008"/>
    </source>
</evidence>
<dbReference type="Proteomes" id="UP000030008">
    <property type="component" value="Unassembled WGS sequence"/>
</dbReference>
<reference evidence="13" key="2">
    <citation type="journal article" date="2019" name="Nat. Med.">
        <title>A library of human gut bacterial isolates paired with longitudinal multiomics data enables mechanistic microbiome research.</title>
        <authorList>
            <person name="Poyet M."/>
            <person name="Groussin M."/>
            <person name="Gibbons S.M."/>
            <person name="Avila-Pacheco J."/>
            <person name="Jiang X."/>
            <person name="Kearney S.M."/>
            <person name="Perrotta A.R."/>
            <person name="Berdy B."/>
            <person name="Zhao S."/>
            <person name="Lieberman T.D."/>
            <person name="Swanson P.K."/>
            <person name="Smith M."/>
            <person name="Roesemann S."/>
            <person name="Alexander J.E."/>
            <person name="Rich S.A."/>
            <person name="Livny J."/>
            <person name="Vlamakis H."/>
            <person name="Clish C."/>
            <person name="Bullock K."/>
            <person name="Deik A."/>
            <person name="Scott J."/>
            <person name="Pierce K.A."/>
            <person name="Xavier R.J."/>
            <person name="Alm E.J."/>
        </authorList>
    </citation>
    <scope>NUCLEOTIDE SEQUENCE</scope>
    <source>
        <strain evidence="13">BIOML-A12</strain>
    </source>
</reference>
<reference evidence="12" key="4">
    <citation type="journal article" date="2022" name="Clin. Infect. Dis.">
        <title>Association between Clostridium innocuum and antibiotic-associated diarrhea in adults and children: A cross-sectional study and comparative genomics analysis.</title>
        <authorList>
            <person name="Cherny K.E."/>
            <person name="Muscat E.B."/>
            <person name="Balaji A."/>
            <person name="Mukherjee J."/>
            <person name="Ozer E.A."/>
            <person name="Angarone M.P."/>
            <person name="Hauser A.R."/>
            <person name="Sichel J.S."/>
            <person name="Amponsah E."/>
            <person name="Kociolek L.K."/>
        </authorList>
    </citation>
    <scope>NUCLEOTIDE SEQUENCE</scope>
    <source>
        <strain evidence="12">NU1-AC-029v</strain>
    </source>
</reference>
<evidence type="ECO:0000256" key="7">
    <source>
        <dbReference type="ARBA" id="ARBA00023306"/>
    </source>
</evidence>
<evidence type="ECO:0000313" key="13">
    <source>
        <dbReference type="EMBL" id="MZH56620.1"/>
    </source>
</evidence>
<dbReference type="EMBL" id="WWTN01000022">
    <property type="protein sequence ID" value="MZH56620.1"/>
    <property type="molecule type" value="Genomic_DNA"/>
</dbReference>
<comment type="function">
    <text evidence="8">ATPase required for the correct placement of the division site. Cell division inhibitors MinC and MinD act in concert to form an inhibitor capable of blocking formation of the polar Z ring septums. Rapidly oscillates between the poles of the cell to destabilize FtsZ filaments that have formed before they mature into polar Z rings.</text>
</comment>
<evidence type="ECO:0000256" key="10">
    <source>
        <dbReference type="PIRSR" id="PIRSR003092-1"/>
    </source>
</evidence>
<dbReference type="EMBL" id="CP048838">
    <property type="protein sequence ID" value="QJA03046.1"/>
    <property type="molecule type" value="Genomic_DNA"/>
</dbReference>
<dbReference type="CDD" id="cd02036">
    <property type="entry name" value="MinD"/>
    <property type="match status" value="1"/>
</dbReference>
<dbReference type="SUPFAM" id="SSF52540">
    <property type="entry name" value="P-loop containing nucleoside triphosphate hydrolases"/>
    <property type="match status" value="1"/>
</dbReference>
<accession>A0A099I742</accession>
<keyword evidence="7" id="KW-0131">Cell cycle</keyword>
<evidence type="ECO:0000256" key="9">
    <source>
        <dbReference type="ARBA" id="ARBA00032845"/>
    </source>
</evidence>
<dbReference type="GO" id="GO:0005829">
    <property type="term" value="C:cytosol"/>
    <property type="evidence" value="ECO:0007669"/>
    <property type="project" value="TreeGrafter"/>
</dbReference>
<organism evidence="11 15">
    <name type="scientific">Clostridium innocuum</name>
    <dbReference type="NCBI Taxonomy" id="1522"/>
    <lineage>
        <taxon>Bacteria</taxon>
        <taxon>Bacillati</taxon>
        <taxon>Bacillota</taxon>
        <taxon>Clostridia</taxon>
        <taxon>Eubacteriales</taxon>
        <taxon>Clostridiaceae</taxon>
        <taxon>Clostridium</taxon>
    </lineage>
</organism>
<dbReference type="InterPro" id="IPR027417">
    <property type="entry name" value="P-loop_NTPase"/>
</dbReference>
<evidence type="ECO:0000313" key="14">
    <source>
        <dbReference type="EMBL" id="QJA03046.1"/>
    </source>
</evidence>
<dbReference type="InterPro" id="IPR010223">
    <property type="entry name" value="MinD"/>
</dbReference>
<dbReference type="Proteomes" id="UP000503330">
    <property type="component" value="Chromosome"/>
</dbReference>
<dbReference type="InterPro" id="IPR025501">
    <property type="entry name" value="MinD_FleN"/>
</dbReference>
<evidence type="ECO:0000313" key="12">
    <source>
        <dbReference type="EMBL" id="MCR0231163.1"/>
    </source>
</evidence>
<evidence type="ECO:0000313" key="16">
    <source>
        <dbReference type="Proteomes" id="UP000503330"/>
    </source>
</evidence>
<name>A0A099I742_CLOIN</name>
<evidence type="ECO:0000256" key="5">
    <source>
        <dbReference type="ARBA" id="ARBA00022840"/>
    </source>
</evidence>
<keyword evidence="4 10" id="KW-0547">Nucleotide-binding</keyword>
<dbReference type="GeneID" id="61926190"/>
<dbReference type="GO" id="GO:0009898">
    <property type="term" value="C:cytoplasmic side of plasma membrane"/>
    <property type="evidence" value="ECO:0007669"/>
    <property type="project" value="TreeGrafter"/>
</dbReference>
<dbReference type="Proteomes" id="UP000604383">
    <property type="component" value="Unassembled WGS sequence"/>
</dbReference>
<dbReference type="RefSeq" id="WP_002608641.1">
    <property type="nucleotide sequence ID" value="NZ_AP025565.1"/>
</dbReference>
<evidence type="ECO:0000256" key="2">
    <source>
        <dbReference type="ARBA" id="ARBA00016887"/>
    </source>
</evidence>
<evidence type="ECO:0000313" key="11">
    <source>
        <dbReference type="EMBL" id="KGJ53356.1"/>
    </source>
</evidence>
<dbReference type="NCBIfam" id="TIGR01968">
    <property type="entry name" value="minD_bact"/>
    <property type="match status" value="1"/>
</dbReference>
<dbReference type="GO" id="GO:0005524">
    <property type="term" value="F:ATP binding"/>
    <property type="evidence" value="ECO:0007669"/>
    <property type="project" value="UniProtKB-KW"/>
</dbReference>
<dbReference type="Pfam" id="PF10609">
    <property type="entry name" value="ParA"/>
    <property type="match status" value="1"/>
</dbReference>
<keyword evidence="6" id="KW-0717">Septation</keyword>
<evidence type="ECO:0000256" key="8">
    <source>
        <dbReference type="ARBA" id="ARBA00025436"/>
    </source>
</evidence>
<keyword evidence="3" id="KW-0132">Cell division</keyword>